<dbReference type="GO" id="GO:1902387">
    <property type="term" value="F:ceramide 1-phosphate binding"/>
    <property type="evidence" value="ECO:0007669"/>
    <property type="project" value="TreeGrafter"/>
</dbReference>
<gene>
    <name evidence="3" type="ORF">CEUTPL_LOCUS7861</name>
</gene>
<evidence type="ECO:0000259" key="2">
    <source>
        <dbReference type="Pfam" id="PF08718"/>
    </source>
</evidence>
<accession>A0A9N9MNF8</accession>
<reference evidence="3" key="1">
    <citation type="submission" date="2022-01" db="EMBL/GenBank/DDBJ databases">
        <authorList>
            <person name="King R."/>
        </authorList>
    </citation>
    <scope>NUCLEOTIDE SEQUENCE</scope>
</reference>
<dbReference type="GO" id="GO:0005829">
    <property type="term" value="C:cytosol"/>
    <property type="evidence" value="ECO:0007669"/>
    <property type="project" value="TreeGrafter"/>
</dbReference>
<dbReference type="PANTHER" id="PTHR10219:SF25">
    <property type="entry name" value="PLECKSTRIN HOMOLOGY DOMAIN-CONTAINING FAMILY A MEMBER 8"/>
    <property type="match status" value="1"/>
</dbReference>
<keyword evidence="1" id="KW-0813">Transport</keyword>
<dbReference type="GO" id="GO:1902388">
    <property type="term" value="F:ceramide 1-phosphate transfer activity"/>
    <property type="evidence" value="ECO:0007669"/>
    <property type="project" value="TreeGrafter"/>
</dbReference>
<dbReference type="InterPro" id="IPR014830">
    <property type="entry name" value="Glycolipid_transfer_prot_dom"/>
</dbReference>
<evidence type="ECO:0000256" key="1">
    <source>
        <dbReference type="ARBA" id="ARBA00022448"/>
    </source>
</evidence>
<dbReference type="AlphaFoldDB" id="A0A9N9MNF8"/>
<dbReference type="OrthoDB" id="205255at2759"/>
<dbReference type="PANTHER" id="PTHR10219">
    <property type="entry name" value="GLYCOLIPID TRANSFER PROTEIN-RELATED"/>
    <property type="match status" value="1"/>
</dbReference>
<dbReference type="SUPFAM" id="SSF110004">
    <property type="entry name" value="Glycolipid transfer protein, GLTP"/>
    <property type="match status" value="1"/>
</dbReference>
<keyword evidence="4" id="KW-1185">Reference proteome</keyword>
<proteinExistence type="predicted"/>
<dbReference type="Pfam" id="PF08718">
    <property type="entry name" value="GLTP"/>
    <property type="match status" value="1"/>
</dbReference>
<protein>
    <recommendedName>
        <fullName evidence="2">Glycolipid transfer protein domain-containing protein</fullName>
    </recommendedName>
</protein>
<dbReference type="GO" id="GO:0016020">
    <property type="term" value="C:membrane"/>
    <property type="evidence" value="ECO:0007669"/>
    <property type="project" value="TreeGrafter"/>
</dbReference>
<dbReference type="Gene3D" id="1.10.3520.10">
    <property type="entry name" value="Glycolipid transfer protein"/>
    <property type="match status" value="1"/>
</dbReference>
<evidence type="ECO:0000313" key="4">
    <source>
        <dbReference type="Proteomes" id="UP001152799"/>
    </source>
</evidence>
<evidence type="ECO:0000313" key="3">
    <source>
        <dbReference type="EMBL" id="CAG9767296.1"/>
    </source>
</evidence>
<dbReference type="EMBL" id="OU892280">
    <property type="protein sequence ID" value="CAG9767296.1"/>
    <property type="molecule type" value="Genomic_DNA"/>
</dbReference>
<dbReference type="FunFam" id="1.10.3520.10:FF:000001">
    <property type="entry name" value="Pleckstrin domain-containing family A member 8"/>
    <property type="match status" value="1"/>
</dbReference>
<dbReference type="Proteomes" id="UP001152799">
    <property type="component" value="Chromosome 4"/>
</dbReference>
<feature type="domain" description="Glycolipid transfer protein" evidence="2">
    <location>
        <begin position="32"/>
        <end position="175"/>
    </location>
</feature>
<sequence>MSVKNGAVPNEESKTAFSVLSAHFPEPGEKLKTLEFLDAAAGVVSLVEKLGKIFSPVVNDINGNIKKLLESYNKDPETNEYLEDMILKEQIEGDNSRGIATDALLWLRRALHFKSIFFQLIIMDTDSQRLVQDLTPFIKRAYSESLERYHGWLGSQLFHVISRFIPNRKSLLCTLALNRNDKEEEVIRDMKQYNLRLSRCVSKLRQFYMDHHLEPI</sequence>
<dbReference type="InterPro" id="IPR036497">
    <property type="entry name" value="GLTP_sf"/>
</dbReference>
<organism evidence="3 4">
    <name type="scientific">Ceutorhynchus assimilis</name>
    <name type="common">cabbage seed weevil</name>
    <dbReference type="NCBI Taxonomy" id="467358"/>
    <lineage>
        <taxon>Eukaryota</taxon>
        <taxon>Metazoa</taxon>
        <taxon>Ecdysozoa</taxon>
        <taxon>Arthropoda</taxon>
        <taxon>Hexapoda</taxon>
        <taxon>Insecta</taxon>
        <taxon>Pterygota</taxon>
        <taxon>Neoptera</taxon>
        <taxon>Endopterygota</taxon>
        <taxon>Coleoptera</taxon>
        <taxon>Polyphaga</taxon>
        <taxon>Cucujiformia</taxon>
        <taxon>Curculionidae</taxon>
        <taxon>Ceutorhynchinae</taxon>
        <taxon>Ceutorhynchus</taxon>
    </lineage>
</organism>
<name>A0A9N9MNF8_9CUCU</name>